<dbReference type="Gene3D" id="1.25.40.10">
    <property type="entry name" value="Tetratricopeptide repeat domain"/>
    <property type="match status" value="3"/>
</dbReference>
<feature type="repeat" description="PPR" evidence="8">
    <location>
        <begin position="509"/>
        <end position="543"/>
    </location>
</feature>
<keyword evidence="3" id="KW-0150">Chloroplast</keyword>
<feature type="repeat" description="PPR" evidence="8">
    <location>
        <begin position="579"/>
        <end position="609"/>
    </location>
</feature>
<evidence type="ECO:0000256" key="7">
    <source>
        <dbReference type="ARBA" id="ARBA00022946"/>
    </source>
</evidence>
<evidence type="ECO:0000313" key="12">
    <source>
        <dbReference type="Proteomes" id="UP000636709"/>
    </source>
</evidence>
<organism evidence="11 12">
    <name type="scientific">Digitaria exilis</name>
    <dbReference type="NCBI Taxonomy" id="1010633"/>
    <lineage>
        <taxon>Eukaryota</taxon>
        <taxon>Viridiplantae</taxon>
        <taxon>Streptophyta</taxon>
        <taxon>Embryophyta</taxon>
        <taxon>Tracheophyta</taxon>
        <taxon>Spermatophyta</taxon>
        <taxon>Magnoliopsida</taxon>
        <taxon>Liliopsida</taxon>
        <taxon>Poales</taxon>
        <taxon>Poaceae</taxon>
        <taxon>PACMAD clade</taxon>
        <taxon>Panicoideae</taxon>
        <taxon>Panicodae</taxon>
        <taxon>Paniceae</taxon>
        <taxon>Anthephorinae</taxon>
        <taxon>Digitaria</taxon>
    </lineage>
</organism>
<evidence type="ECO:0000259" key="10">
    <source>
        <dbReference type="PROSITE" id="PS50828"/>
    </source>
</evidence>
<dbReference type="Pfam" id="PF17177">
    <property type="entry name" value="PPR_long"/>
    <property type="match status" value="1"/>
</dbReference>
<feature type="repeat" description="PPR" evidence="8">
    <location>
        <begin position="652"/>
        <end position="686"/>
    </location>
</feature>
<dbReference type="InterPro" id="IPR002885">
    <property type="entry name" value="PPR_rpt"/>
</dbReference>
<dbReference type="FunFam" id="1.25.40.10:FF:000509">
    <property type="entry name" value="Pentatricopeptide repeat-containing protein At4g16390, chloroplastic"/>
    <property type="match status" value="1"/>
</dbReference>
<dbReference type="InterPro" id="IPR002625">
    <property type="entry name" value="Smr_dom"/>
</dbReference>
<feature type="compositionally biased region" description="Polar residues" evidence="9">
    <location>
        <begin position="160"/>
        <end position="171"/>
    </location>
</feature>
<dbReference type="InterPro" id="IPR033443">
    <property type="entry name" value="PROP1-like_PPR_dom"/>
</dbReference>
<dbReference type="PROSITE" id="PS51375">
    <property type="entry name" value="PPR"/>
    <property type="match status" value="8"/>
</dbReference>
<feature type="repeat" description="PPR" evidence="8">
    <location>
        <begin position="474"/>
        <end position="508"/>
    </location>
</feature>
<dbReference type="OrthoDB" id="185373at2759"/>
<dbReference type="FunFam" id="1.25.40.10:FF:001363">
    <property type="entry name" value="Pentatricopeptide repeat-containing protein ATP4 homolog, chloroplastic"/>
    <property type="match status" value="1"/>
</dbReference>
<accession>A0A835AUY4</accession>
<evidence type="ECO:0000256" key="2">
    <source>
        <dbReference type="ARBA" id="ARBA00007626"/>
    </source>
</evidence>
<keyword evidence="12" id="KW-1185">Reference proteome</keyword>
<dbReference type="GO" id="GO:0042134">
    <property type="term" value="F:rRNA primary transcript binding"/>
    <property type="evidence" value="ECO:0007669"/>
    <property type="project" value="TreeGrafter"/>
</dbReference>
<dbReference type="AlphaFoldDB" id="A0A835AUY4"/>
<keyword evidence="7" id="KW-0809">Transit peptide</keyword>
<evidence type="ECO:0000313" key="11">
    <source>
        <dbReference type="EMBL" id="KAF8673759.1"/>
    </source>
</evidence>
<feature type="repeat" description="PPR" evidence="8">
    <location>
        <begin position="369"/>
        <end position="403"/>
    </location>
</feature>
<feature type="region of interest" description="Disordered" evidence="9">
    <location>
        <begin position="49"/>
        <end position="69"/>
    </location>
</feature>
<feature type="region of interest" description="Disordered" evidence="9">
    <location>
        <begin position="233"/>
        <end position="282"/>
    </location>
</feature>
<dbReference type="PANTHER" id="PTHR47447:SF12">
    <property type="entry name" value="PENTATRICOPEPTIDE REPEAT-CONTAINING PROTEIN ATP4 HOMOLOG, CHLOROPLASTIC"/>
    <property type="match status" value="1"/>
</dbReference>
<feature type="region of interest" description="Disordered" evidence="9">
    <location>
        <begin position="148"/>
        <end position="216"/>
    </location>
</feature>
<dbReference type="EMBL" id="JACEFO010002202">
    <property type="protein sequence ID" value="KAF8673759.1"/>
    <property type="molecule type" value="Genomic_DNA"/>
</dbReference>
<feature type="repeat" description="PPR" evidence="8">
    <location>
        <begin position="439"/>
        <end position="473"/>
    </location>
</feature>
<evidence type="ECO:0000256" key="1">
    <source>
        <dbReference type="ARBA" id="ARBA00004229"/>
    </source>
</evidence>
<dbReference type="GO" id="GO:0003729">
    <property type="term" value="F:mRNA binding"/>
    <property type="evidence" value="ECO:0007669"/>
    <property type="project" value="TreeGrafter"/>
</dbReference>
<protein>
    <recommendedName>
        <fullName evidence="10">Smr domain-containing protein</fullName>
    </recommendedName>
</protein>
<gene>
    <name evidence="11" type="ORF">HU200_048513</name>
</gene>
<feature type="repeat" description="PPR" evidence="8">
    <location>
        <begin position="617"/>
        <end position="651"/>
    </location>
</feature>
<keyword evidence="6" id="KW-0810">Translation regulation</keyword>
<comment type="subcellular location">
    <subcellularLocation>
        <location evidence="1">Plastid</location>
        <location evidence="1">Chloroplast</location>
    </subcellularLocation>
</comment>
<feature type="compositionally biased region" description="Polar residues" evidence="9">
    <location>
        <begin position="271"/>
        <end position="282"/>
    </location>
</feature>
<feature type="repeat" description="PPR" evidence="8">
    <location>
        <begin position="404"/>
        <end position="438"/>
    </location>
</feature>
<dbReference type="Pfam" id="PF13041">
    <property type="entry name" value="PPR_2"/>
    <property type="match status" value="2"/>
</dbReference>
<keyword evidence="5" id="KW-0677">Repeat</keyword>
<evidence type="ECO:0000256" key="8">
    <source>
        <dbReference type="PROSITE-ProRule" id="PRU00708"/>
    </source>
</evidence>
<comment type="caution">
    <text evidence="11">The sequence shown here is derived from an EMBL/GenBank/DDBJ whole genome shotgun (WGS) entry which is preliminary data.</text>
</comment>
<proteinExistence type="inferred from homology"/>
<dbReference type="PANTHER" id="PTHR47447">
    <property type="entry name" value="OS03G0856100 PROTEIN"/>
    <property type="match status" value="1"/>
</dbReference>
<dbReference type="FunFam" id="1.25.40.10:FF:001282">
    <property type="entry name" value="Pentatricopeptide repeat-containing protein ATP4, chloroplastic"/>
    <property type="match status" value="1"/>
</dbReference>
<dbReference type="NCBIfam" id="TIGR00756">
    <property type="entry name" value="PPR"/>
    <property type="match status" value="8"/>
</dbReference>
<dbReference type="GO" id="GO:0045727">
    <property type="term" value="P:positive regulation of translation"/>
    <property type="evidence" value="ECO:0007669"/>
    <property type="project" value="TreeGrafter"/>
</dbReference>
<dbReference type="PROSITE" id="PS50828">
    <property type="entry name" value="SMR"/>
    <property type="match status" value="1"/>
</dbReference>
<evidence type="ECO:0000256" key="3">
    <source>
        <dbReference type="ARBA" id="ARBA00022528"/>
    </source>
</evidence>
<dbReference type="Proteomes" id="UP000636709">
    <property type="component" value="Unassembled WGS sequence"/>
</dbReference>
<feature type="domain" description="Smr" evidence="10">
    <location>
        <begin position="799"/>
        <end position="884"/>
    </location>
</feature>
<comment type="similarity">
    <text evidence="2">Belongs to the PPR family. P subfamily.</text>
</comment>
<dbReference type="InterPro" id="IPR011990">
    <property type="entry name" value="TPR-like_helical_dom_sf"/>
</dbReference>
<reference evidence="11" key="1">
    <citation type="submission" date="2020-07" db="EMBL/GenBank/DDBJ databases">
        <title>Genome sequence and genetic diversity analysis of an under-domesticated orphan crop, white fonio (Digitaria exilis).</title>
        <authorList>
            <person name="Bennetzen J.L."/>
            <person name="Chen S."/>
            <person name="Ma X."/>
            <person name="Wang X."/>
            <person name="Yssel A.E.J."/>
            <person name="Chaluvadi S.R."/>
            <person name="Johnson M."/>
            <person name="Gangashetty P."/>
            <person name="Hamidou F."/>
            <person name="Sanogo M.D."/>
            <person name="Zwaenepoel A."/>
            <person name="Wallace J."/>
            <person name="Van De Peer Y."/>
            <person name="Van Deynze A."/>
        </authorList>
    </citation>
    <scope>NUCLEOTIDE SEQUENCE</scope>
    <source>
        <tissue evidence="11">Leaves</tissue>
    </source>
</reference>
<evidence type="ECO:0000256" key="4">
    <source>
        <dbReference type="ARBA" id="ARBA00022640"/>
    </source>
</evidence>
<dbReference type="SMART" id="SM00463">
    <property type="entry name" value="SMR"/>
    <property type="match status" value="1"/>
</dbReference>
<dbReference type="GO" id="GO:0009570">
    <property type="term" value="C:chloroplast stroma"/>
    <property type="evidence" value="ECO:0007669"/>
    <property type="project" value="TreeGrafter"/>
</dbReference>
<evidence type="ECO:0000256" key="6">
    <source>
        <dbReference type="ARBA" id="ARBA00022845"/>
    </source>
</evidence>
<keyword evidence="4" id="KW-0934">Plastid</keyword>
<evidence type="ECO:0000256" key="9">
    <source>
        <dbReference type="SAM" id="MobiDB-lite"/>
    </source>
</evidence>
<dbReference type="Pfam" id="PF12854">
    <property type="entry name" value="PPR_1"/>
    <property type="match status" value="1"/>
</dbReference>
<sequence>MERPHTPGSWVNQTRSVFGRGSRRPYFIEHLARALERADGNSHINHQIQTHPSTKQAAAPHGNPAVGHARLRDTGADLAAAAMEPREDEEPRARRVVKRGYGVGWMRKESQTHGGGIGGSAAYVDWCAIFRRPGGAASSVRVSRGAAGKSPVLSHAVPLSRSSPVPSTPTDTWVPRLTDRRHGRVITRQPPGHSPSPIHSTPRGARQQPMASLPLCRSPSSLLPSWPHRPISASFHPKSTSSPVAAHVSVQDSPPQDPAAPPSDSGLDGTGPSSNTRYLWVNPNSPRAAGVVRARAGSGRRSRLASAASALDACEPTEAAVAAALEAAFPEPPSEQDAVIVLNTAAAARPDTAVLALRWFLENAEVRKKVILYNVVLKLLRKKRRWSETEALWAEMLRDGVQPDNATFSTIISCARACGLPVKAVEWFEKMPEFGCSPDMLTYSAVIDAYGRAGDAEAALRLYDRARAEQWQLDPVICSTVIKIHSTTGNFDGALNVFEEMKAAGVKPNLVVYNTMLDAMGRAMRPWVVKTIHREMVDQQVQPSRATYCCLLQAYTRARYGEDAMAAYRLMKEEAMDIDVMLYNMLLSMCADIGYVDEAEEIFRDMKASMDARSKPDSWSYSSMVTMYSSTANVLAAEGILNEMVEAGFKPNIFVLTSLIRCYGKVGRTDDVVRSFGMLEDLGISPDDRFCGCLLSVAGNTPAEELDKVINCIERSNAQLGTVVKLLVDRSASSESFREAASELLSSSRGMVKMPYCNCLMDLCVNLNQMEKACALLDAAQQLGIYTNIQTRTQTQWSLHLRGLSGGAALTTLHVWMNDLYTALQSGGEGLPPLLGIHTGQGKNTYSDRGLAAMFEAHLKELDAPFHEAPDKAGWFLTTSVAAKHWLETKKASELVAV</sequence>
<name>A0A835AUY4_9POAL</name>
<evidence type="ECO:0000256" key="5">
    <source>
        <dbReference type="ARBA" id="ARBA00022737"/>
    </source>
</evidence>